<evidence type="ECO:0000313" key="3">
    <source>
        <dbReference type="Proteomes" id="UP000276407"/>
    </source>
</evidence>
<dbReference type="KEGG" id="lkm:EFP84_00285"/>
<sequence>MEKKLSQEWVSGIEMSVRSYQKIESGESAPSLESLFIISKAFEMHPKDLLNVQIKLEDKSKKRKNTI</sequence>
<reference evidence="2 3" key="1">
    <citation type="submission" date="2018-11" db="EMBL/GenBank/DDBJ databases">
        <title>Complete genome sequence of Leptospira kmetyi isolate LS 001/16 from soil sample associated with a leptospirosis patient in Kelantan.</title>
        <authorList>
            <person name="Muhammad Yusoff F."/>
            <person name="Muhammad Yusoff S."/>
            <person name="Ahmad M.N."/>
            <person name="Yusof N.Y."/>
            <person name="Aziah I."/>
        </authorList>
    </citation>
    <scope>NUCLEOTIDE SEQUENCE [LARGE SCALE GENOMIC DNA]</scope>
    <source>
        <strain evidence="2 3">LS 001/16</strain>
    </source>
</reference>
<dbReference type="Proteomes" id="UP000276407">
    <property type="component" value="Chromosome 1"/>
</dbReference>
<dbReference type="Gene3D" id="1.10.260.40">
    <property type="entry name" value="lambda repressor-like DNA-binding domains"/>
    <property type="match status" value="1"/>
</dbReference>
<protein>
    <submittedName>
        <fullName evidence="2">XRE family transcriptional regulator</fullName>
    </submittedName>
</protein>
<dbReference type="AlphaFoldDB" id="A0AAD0UJP0"/>
<organism evidence="2 3">
    <name type="scientific">Leptospira kmetyi</name>
    <dbReference type="NCBI Taxonomy" id="408139"/>
    <lineage>
        <taxon>Bacteria</taxon>
        <taxon>Pseudomonadati</taxon>
        <taxon>Spirochaetota</taxon>
        <taxon>Spirochaetia</taxon>
        <taxon>Leptospirales</taxon>
        <taxon>Leptospiraceae</taxon>
        <taxon>Leptospira</taxon>
    </lineage>
</organism>
<dbReference type="SUPFAM" id="SSF47413">
    <property type="entry name" value="lambda repressor-like DNA-binding domains"/>
    <property type="match status" value="1"/>
</dbReference>
<evidence type="ECO:0000313" key="2">
    <source>
        <dbReference type="EMBL" id="AYV54091.1"/>
    </source>
</evidence>
<dbReference type="PROSITE" id="PS50943">
    <property type="entry name" value="HTH_CROC1"/>
    <property type="match status" value="1"/>
</dbReference>
<evidence type="ECO:0000259" key="1">
    <source>
        <dbReference type="PROSITE" id="PS50943"/>
    </source>
</evidence>
<feature type="domain" description="HTH cro/C1-type" evidence="1">
    <location>
        <begin position="2"/>
        <end position="49"/>
    </location>
</feature>
<dbReference type="EMBL" id="CP033614">
    <property type="protein sequence ID" value="AYV54091.1"/>
    <property type="molecule type" value="Genomic_DNA"/>
</dbReference>
<dbReference type="InterPro" id="IPR001387">
    <property type="entry name" value="Cro/C1-type_HTH"/>
</dbReference>
<dbReference type="InterPro" id="IPR010982">
    <property type="entry name" value="Lambda_DNA-bd_dom_sf"/>
</dbReference>
<dbReference type="GO" id="GO:0003677">
    <property type="term" value="F:DNA binding"/>
    <property type="evidence" value="ECO:0007669"/>
    <property type="project" value="InterPro"/>
</dbReference>
<name>A0AAD0UJP0_9LEPT</name>
<dbReference type="Pfam" id="PF01381">
    <property type="entry name" value="HTH_3"/>
    <property type="match status" value="1"/>
</dbReference>
<proteinExistence type="predicted"/>
<dbReference type="CDD" id="cd00093">
    <property type="entry name" value="HTH_XRE"/>
    <property type="match status" value="1"/>
</dbReference>
<accession>A0AAD0UJP0</accession>
<gene>
    <name evidence="2" type="ORF">EFP84_00285</name>
</gene>